<evidence type="ECO:0000259" key="3">
    <source>
        <dbReference type="PROSITE" id="PS51352"/>
    </source>
</evidence>
<feature type="region of interest" description="Disordered" evidence="2">
    <location>
        <begin position="655"/>
        <end position="676"/>
    </location>
</feature>
<keyword evidence="5" id="KW-1185">Reference proteome</keyword>
<comment type="caution">
    <text evidence="4">The sequence shown here is derived from an EMBL/GenBank/DDBJ whole genome shotgun (WGS) entry which is preliminary data.</text>
</comment>
<feature type="compositionally biased region" description="Basic and acidic residues" evidence="2">
    <location>
        <begin position="90"/>
        <end position="108"/>
    </location>
</feature>
<dbReference type="Proteomes" id="UP000327013">
    <property type="component" value="Unassembled WGS sequence"/>
</dbReference>
<dbReference type="InterPro" id="IPR036249">
    <property type="entry name" value="Thioredoxin-like_sf"/>
</dbReference>
<keyword evidence="1" id="KW-1015">Disulfide bond</keyword>
<feature type="compositionally biased region" description="Polar residues" evidence="2">
    <location>
        <begin position="453"/>
        <end position="466"/>
    </location>
</feature>
<feature type="compositionally biased region" description="Basic and acidic residues" evidence="2">
    <location>
        <begin position="58"/>
        <end position="82"/>
    </location>
</feature>
<dbReference type="AlphaFoldDB" id="A0A5N6KUH7"/>
<evidence type="ECO:0000256" key="1">
    <source>
        <dbReference type="ARBA" id="ARBA00023157"/>
    </source>
</evidence>
<protein>
    <recommendedName>
        <fullName evidence="3">Thioredoxin domain-containing protein</fullName>
    </recommendedName>
</protein>
<evidence type="ECO:0000256" key="2">
    <source>
        <dbReference type="SAM" id="MobiDB-lite"/>
    </source>
</evidence>
<feature type="compositionally biased region" description="Basic and acidic residues" evidence="2">
    <location>
        <begin position="277"/>
        <end position="296"/>
    </location>
</feature>
<dbReference type="Pfam" id="PF00085">
    <property type="entry name" value="Thioredoxin"/>
    <property type="match status" value="2"/>
</dbReference>
<dbReference type="OrthoDB" id="2121326at2759"/>
<sequence>MAWWSFGKKSKKGRYKEVKASEQPTYAPNSRFAPAERDIEPLQSLRGSATVPESQRQSIDKPPIEEPEELHPAQRTESHEDITALPGAPQHREFESGPHLRNIDELRRSASKAGRVKSDSASFTRKKSSKKRVNDIARENELRSVTQPIAIPKQEPGSIFRRASSRRLSHPGTNPEDSTISLSHAPSLRSAMSGIHEYHRFDLGSMGIFSARPKIRHSLQQPINTPSRTPSRRTTRPDTQDGDNFSMINDLADDYDAPTIRELMERDKRRSEKKRQYHEEKARRRLERQARREREAAGITDDPGEESSRGALQGLGLNNVGAEPATPPTGQLRSLHKGKEVIGKENQVHDPFSDPDPEAVQPVEEWQQPDVATTQATTSPPSSPIPGPKARLSQVTDPNRSLADLAETPSAEPSRRASAISTKRGGTLASLFRRSKRGSQDFGKPVGEEAHGSFSNTSRESMSRQQLPPHLREQPSLTGALSGNVPQRTKSKFREDLPESPSAAPGEHPSEALPVDAAARAREAQVAVGGASAAGPLSGSLASVGSEGSWLSGSKPPRKRESRGNVATPDAVDERPETSESDEVWADAENYPRSNAVREDVIPTLPENSDEGLTTPEEQVRSGEVAKRAVVVQRDNSTRSREGLLTTAARQDLRSSSVYSVENSGDSGDITPDNQVPSPYFIETPQVEEITQACLNFTIAFPPPHLAFLLSPPVIAVNNLRLTIHDSNHHHHNTASFVILRHPPLLQQLPLDIATPYKSPPFRPPPFLPMFTSTSLRRTLQGTARPITASATKANPTLLKTPSSPRFFQSSAAKMVVHNIANKAEYDAIKNDKDIIVIDFMATWCGPCKIVSPVVAKYVRNPPPFPFPPCVCEREREKRTTPTQSKSSHEADTRLTFFCDRLSDEFNQVHFIKVDVDEVPDLAQEYGIRAMPTFKIIKKGEIFDEVVGANPPAIRAAIEKAVA</sequence>
<feature type="compositionally biased region" description="Polar residues" evidence="2">
    <location>
        <begin position="45"/>
        <end position="57"/>
    </location>
</feature>
<feature type="region of interest" description="Disordered" evidence="2">
    <location>
        <begin position="217"/>
        <end position="624"/>
    </location>
</feature>
<feature type="domain" description="Thioredoxin" evidence="3">
    <location>
        <begin position="806"/>
        <end position="963"/>
    </location>
</feature>
<reference evidence="4 5" key="1">
    <citation type="submission" date="2019-06" db="EMBL/GenBank/DDBJ databases">
        <title>A chromosomal-level reference genome of Carpinus fangiana (Coryloideae, Betulaceae).</title>
        <authorList>
            <person name="Yang X."/>
            <person name="Wang Z."/>
            <person name="Zhang L."/>
            <person name="Hao G."/>
            <person name="Liu J."/>
            <person name="Yang Y."/>
        </authorList>
    </citation>
    <scope>NUCLEOTIDE SEQUENCE [LARGE SCALE GENOMIC DNA]</scope>
    <source>
        <strain evidence="4">Cfa_2016G</strain>
        <tissue evidence="4">Leaf</tissue>
    </source>
</reference>
<proteinExistence type="predicted"/>
<gene>
    <name evidence="4" type="ORF">FH972_022431</name>
</gene>
<accession>A0A5N6KUH7</accession>
<feature type="region of interest" description="Disordered" evidence="2">
    <location>
        <begin position="1"/>
        <end position="185"/>
    </location>
</feature>
<dbReference type="PANTHER" id="PTHR46115">
    <property type="entry name" value="THIOREDOXIN-LIKE PROTEIN 1"/>
    <property type="match status" value="1"/>
</dbReference>
<dbReference type="CDD" id="cd02947">
    <property type="entry name" value="TRX_family"/>
    <property type="match status" value="1"/>
</dbReference>
<evidence type="ECO:0000313" key="4">
    <source>
        <dbReference type="EMBL" id="KAB8342833.1"/>
    </source>
</evidence>
<feature type="compositionally biased region" description="Polar residues" evidence="2">
    <location>
        <begin position="171"/>
        <end position="184"/>
    </location>
</feature>
<name>A0A5N6KUH7_9ROSI</name>
<feature type="compositionally biased region" description="Basic and acidic residues" evidence="2">
    <location>
        <begin position="132"/>
        <end position="142"/>
    </location>
</feature>
<feature type="compositionally biased region" description="Basic and acidic residues" evidence="2">
    <location>
        <begin position="337"/>
        <end position="352"/>
    </location>
</feature>
<evidence type="ECO:0000313" key="5">
    <source>
        <dbReference type="Proteomes" id="UP000327013"/>
    </source>
</evidence>
<dbReference type="Gene3D" id="3.40.30.10">
    <property type="entry name" value="Glutaredoxin"/>
    <property type="match status" value="1"/>
</dbReference>
<dbReference type="SUPFAM" id="SSF52833">
    <property type="entry name" value="Thioredoxin-like"/>
    <property type="match status" value="2"/>
</dbReference>
<dbReference type="PRINTS" id="PR00421">
    <property type="entry name" value="THIOREDOXIN"/>
</dbReference>
<dbReference type="EMBL" id="VIBQ01000012">
    <property type="protein sequence ID" value="KAB8342833.1"/>
    <property type="molecule type" value="Genomic_DNA"/>
</dbReference>
<dbReference type="InterPro" id="IPR013766">
    <property type="entry name" value="Thioredoxin_domain"/>
</dbReference>
<dbReference type="PROSITE" id="PS51352">
    <property type="entry name" value="THIOREDOXIN_2"/>
    <property type="match status" value="1"/>
</dbReference>
<feature type="compositionally biased region" description="Low complexity" evidence="2">
    <location>
        <begin position="524"/>
        <end position="546"/>
    </location>
</feature>
<organism evidence="4 5">
    <name type="scientific">Carpinus fangiana</name>
    <dbReference type="NCBI Taxonomy" id="176857"/>
    <lineage>
        <taxon>Eukaryota</taxon>
        <taxon>Viridiplantae</taxon>
        <taxon>Streptophyta</taxon>
        <taxon>Embryophyta</taxon>
        <taxon>Tracheophyta</taxon>
        <taxon>Spermatophyta</taxon>
        <taxon>Magnoliopsida</taxon>
        <taxon>eudicotyledons</taxon>
        <taxon>Gunneridae</taxon>
        <taxon>Pentapetalae</taxon>
        <taxon>rosids</taxon>
        <taxon>fabids</taxon>
        <taxon>Fagales</taxon>
        <taxon>Betulaceae</taxon>
        <taxon>Carpinus</taxon>
    </lineage>
</organism>
<feature type="compositionally biased region" description="Polar residues" evidence="2">
    <location>
        <begin position="475"/>
        <end position="488"/>
    </location>
</feature>